<protein>
    <submittedName>
        <fullName evidence="2">Uncharacterized protein</fullName>
    </submittedName>
</protein>
<keyword evidence="1" id="KW-1133">Transmembrane helix</keyword>
<evidence type="ECO:0000256" key="1">
    <source>
        <dbReference type="SAM" id="Phobius"/>
    </source>
</evidence>
<evidence type="ECO:0000313" key="2">
    <source>
        <dbReference type="EMBL" id="MBA4644549.1"/>
    </source>
</evidence>
<dbReference type="EMBL" id="GISG01138728">
    <property type="protein sequence ID" value="MBA4644549.1"/>
    <property type="molecule type" value="Transcribed_RNA"/>
</dbReference>
<reference evidence="2" key="2">
    <citation type="submission" date="2020-07" db="EMBL/GenBank/DDBJ databases">
        <authorList>
            <person name="Vera ALvarez R."/>
            <person name="Arias-Moreno D.M."/>
            <person name="Jimenez-Jacinto V."/>
            <person name="Jimenez-Bremont J.F."/>
            <person name="Swaminathan K."/>
            <person name="Moose S.P."/>
            <person name="Guerrero-Gonzalez M.L."/>
            <person name="Marino-Ramirez L."/>
            <person name="Landsman D."/>
            <person name="Rodriguez-Kessler M."/>
            <person name="Delgado-Sanchez P."/>
        </authorList>
    </citation>
    <scope>NUCLEOTIDE SEQUENCE</scope>
    <source>
        <tissue evidence="2">Cladode</tissue>
    </source>
</reference>
<reference evidence="2" key="1">
    <citation type="journal article" date="2013" name="J. Plant Res.">
        <title>Effect of fungi and light on seed germination of three Opuntia species from semiarid lands of central Mexico.</title>
        <authorList>
            <person name="Delgado-Sanchez P."/>
            <person name="Jimenez-Bremont J.F."/>
            <person name="Guerrero-Gonzalez Mde L."/>
            <person name="Flores J."/>
        </authorList>
    </citation>
    <scope>NUCLEOTIDE SEQUENCE</scope>
    <source>
        <tissue evidence="2">Cladode</tissue>
    </source>
</reference>
<dbReference type="AlphaFoldDB" id="A0A7C9DTL6"/>
<feature type="transmembrane region" description="Helical" evidence="1">
    <location>
        <begin position="91"/>
        <end position="110"/>
    </location>
</feature>
<sequence length="137" mass="14071">MTTATSIALLTVTMIATETEITSAGSALALPPTATAALTRLPAAPLLTRHLSAPGEKTVATMVGGAALEVDMAPLIEGLVMITLAVTNVKWVVGLVMLMIGFMVDSALAILEPPLIGIQGVAVMATLQMRAMFRGRG</sequence>
<feature type="transmembrane region" description="Helical" evidence="1">
    <location>
        <begin position="116"/>
        <end position="133"/>
    </location>
</feature>
<keyword evidence="1" id="KW-0812">Transmembrane</keyword>
<organism evidence="2">
    <name type="scientific">Opuntia streptacantha</name>
    <name type="common">Prickly pear cactus</name>
    <name type="synonym">Opuntia cardona</name>
    <dbReference type="NCBI Taxonomy" id="393608"/>
    <lineage>
        <taxon>Eukaryota</taxon>
        <taxon>Viridiplantae</taxon>
        <taxon>Streptophyta</taxon>
        <taxon>Embryophyta</taxon>
        <taxon>Tracheophyta</taxon>
        <taxon>Spermatophyta</taxon>
        <taxon>Magnoliopsida</taxon>
        <taxon>eudicotyledons</taxon>
        <taxon>Gunneridae</taxon>
        <taxon>Pentapetalae</taxon>
        <taxon>Caryophyllales</taxon>
        <taxon>Cactineae</taxon>
        <taxon>Cactaceae</taxon>
        <taxon>Opuntioideae</taxon>
        <taxon>Opuntia</taxon>
    </lineage>
</organism>
<keyword evidence="1" id="KW-0472">Membrane</keyword>
<name>A0A7C9DTL6_OPUST</name>
<proteinExistence type="predicted"/>
<accession>A0A7C9DTL6</accession>